<keyword evidence="3" id="KW-1133">Transmembrane helix</keyword>
<feature type="compositionally biased region" description="Basic and acidic residues" evidence="2">
    <location>
        <begin position="1"/>
        <end position="27"/>
    </location>
</feature>
<dbReference type="PANTHER" id="PTHR24216">
    <property type="entry name" value="PAXILLIN-RELATED"/>
    <property type="match status" value="1"/>
</dbReference>
<protein>
    <submittedName>
        <fullName evidence="4">Uncharacterized protein</fullName>
    </submittedName>
</protein>
<keyword evidence="1" id="KW-0175">Coiled coil</keyword>
<feature type="transmembrane region" description="Helical" evidence="3">
    <location>
        <begin position="114"/>
        <end position="133"/>
    </location>
</feature>
<reference evidence="4 5" key="1">
    <citation type="journal article" date="2017" name="Mol. Biol. Evol.">
        <title>The 4-celled Tetrabaena socialis nuclear genome reveals the essential components for genetic control of cell number at the origin of multicellularity in the volvocine lineage.</title>
        <authorList>
            <person name="Featherston J."/>
            <person name="Arakaki Y."/>
            <person name="Hanschen E.R."/>
            <person name="Ferris P.J."/>
            <person name="Michod R.E."/>
            <person name="Olson B.J.S.C."/>
            <person name="Nozaki H."/>
            <person name="Durand P.M."/>
        </authorList>
    </citation>
    <scope>NUCLEOTIDE SEQUENCE [LARGE SCALE GENOMIC DNA]</scope>
    <source>
        <strain evidence="4 5">NIES-571</strain>
    </source>
</reference>
<dbReference type="AlphaFoldDB" id="A0A2J7ZPI7"/>
<accession>A0A2J7ZPI7</accession>
<evidence type="ECO:0000313" key="5">
    <source>
        <dbReference type="Proteomes" id="UP000236333"/>
    </source>
</evidence>
<feature type="region of interest" description="Disordered" evidence="2">
    <location>
        <begin position="1"/>
        <end position="28"/>
    </location>
</feature>
<dbReference type="OrthoDB" id="10680592at2759"/>
<dbReference type="PANTHER" id="PTHR24216:SF65">
    <property type="entry name" value="PAXILLIN-LIKE PROTEIN 1"/>
    <property type="match status" value="1"/>
</dbReference>
<evidence type="ECO:0000256" key="2">
    <source>
        <dbReference type="SAM" id="MobiDB-lite"/>
    </source>
</evidence>
<evidence type="ECO:0000256" key="3">
    <source>
        <dbReference type="SAM" id="Phobius"/>
    </source>
</evidence>
<feature type="compositionally biased region" description="Gly residues" evidence="2">
    <location>
        <begin position="933"/>
        <end position="961"/>
    </location>
</feature>
<keyword evidence="3" id="KW-0472">Membrane</keyword>
<comment type="caution">
    <text evidence="4">The sequence shown here is derived from an EMBL/GenBank/DDBJ whole genome shotgun (WGS) entry which is preliminary data.</text>
</comment>
<feature type="coiled-coil region" evidence="1">
    <location>
        <begin position="414"/>
        <end position="483"/>
    </location>
</feature>
<feature type="region of interest" description="Disordered" evidence="2">
    <location>
        <begin position="921"/>
        <end position="965"/>
    </location>
</feature>
<name>A0A2J7ZPI7_9CHLO</name>
<organism evidence="4 5">
    <name type="scientific">Tetrabaena socialis</name>
    <dbReference type="NCBI Taxonomy" id="47790"/>
    <lineage>
        <taxon>Eukaryota</taxon>
        <taxon>Viridiplantae</taxon>
        <taxon>Chlorophyta</taxon>
        <taxon>core chlorophytes</taxon>
        <taxon>Chlorophyceae</taxon>
        <taxon>CS clade</taxon>
        <taxon>Chlamydomonadales</taxon>
        <taxon>Tetrabaenaceae</taxon>
        <taxon>Tetrabaena</taxon>
    </lineage>
</organism>
<feature type="transmembrane region" description="Helical" evidence="3">
    <location>
        <begin position="47"/>
        <end position="64"/>
    </location>
</feature>
<dbReference type="EMBL" id="PGGS01000704">
    <property type="protein sequence ID" value="PNH02185.1"/>
    <property type="molecule type" value="Genomic_DNA"/>
</dbReference>
<feature type="compositionally biased region" description="Pro residues" evidence="2">
    <location>
        <begin position="707"/>
        <end position="721"/>
    </location>
</feature>
<feature type="transmembrane region" description="Helical" evidence="3">
    <location>
        <begin position="284"/>
        <end position="306"/>
    </location>
</feature>
<sequence length="1275" mass="127810">MTAALEEHKASPSRGRGKETEAERIDGFPRPPSFAAFQARRQLPTDALAVLLVAAGMAAVIVKADMEGGAADGPTGRSALATSPRSSRLSFQLLHVLRHAPHYFLLRPAAAGDWAWVGLSGAMAAYAGLLAALALSPRGGGLWARWCRRREPVLLLAFRVGRTLMHLLSYATLPPHAWHTSYMASYSLSVCRQPLVGALLLALFDQMFKVRDACWVRRCGACGGPLHLGCNSARAAACGRKPLPGAEQGHLSRLKMGLHALSLGAKSGMLELPASLEGRVQVRFLAGLPATALHAASTVLLSYAVVPRILMSHCSAVKNGGEPTTDPRLNTGPPGTGTCAAAAAAAAADAAAPGELQGQRWTLVDRDWCEAAAGGGAGPGRLLSCRTIVQQAVAVCCMLAIPAALSWATERGARRAHRRLCERMQRARSQQEQQVQQVQQAQVQHAMCGGPTEWTAGPTTEAAAEAAGAAAAAEETKKAAEAQAVAESGRAAAGMNAGVPGQARDAVPLKGVVLQESGRPVVQPAAGEAAAAGGAAAPKTVALQERVQQGPAVGVLRVTPRLGLAPRLPAATAAAASCAAFRGASALAYRGVTKLQCVSAKVLSHPGSFAQYSRRLAAAAPALLAAAAESAAAGNGSPPALPHAVSVRGCVQLIAWARSLRPSPAGDATGAGGASASTAPAAPLPQPELARLLPDWGRTGGVSVQELPPPLQPHHVPPPGQRPGFAGAPAAPSTAQQRIGPQWPAEPAAPVRLLGMSPPALALPPPPSPPSSPLLLPATEMLSSPLPQLPLLGAAQALAASSSPAAAAGAWSPPPPLPPQGRAVRLRLESPRAQRARLLVLRGGGDGGSGGDVVGVEVAEAPAVVVAEVLLELRAGVQEVVVEVPWTAPRAQAPAGALHKNATAPDGGGQLPDVLQLVLVPPPGDHSEKAGDGAAGGSGGGDMGGAAGDGSGAGGDGGGGTSPEVRQQEQPLLLHFAVRLLLLPPAAAAEVGALWREVLLLEQGGAEAEAAEAEEGSAACWADHFQPLLEDLAFVAEAERAAAAGGAATDGAAAATAAACRTVAVDGLLPYLGPRGMDATAAAVARCCEASAGVGRSEVGAAEGPKAAAAEVEVEVVACCCEAPAAAAAVVSLAGPAVGPAVSAAAVGLGSLGYGMLGGDDGDDDGSVVIGGGGRDRGGGGDGSKGGCDDAVLLGGEEEHEEDRTHPTSPHPTITPAPAATPATACNPATRPDGHASLVPAPGSGSSNGRLVALPAALLRRLWPAGRLARTWHAA</sequence>
<gene>
    <name evidence="4" type="ORF">TSOC_011853</name>
</gene>
<proteinExistence type="predicted"/>
<dbReference type="Proteomes" id="UP000236333">
    <property type="component" value="Unassembled WGS sequence"/>
</dbReference>
<feature type="region of interest" description="Disordered" evidence="2">
    <location>
        <begin position="664"/>
        <end position="742"/>
    </location>
</feature>
<feature type="compositionally biased region" description="Low complexity" evidence="2">
    <location>
        <begin position="1216"/>
        <end position="1231"/>
    </location>
</feature>
<keyword evidence="3" id="KW-0812">Transmembrane</keyword>
<feature type="compositionally biased region" description="Low complexity" evidence="2">
    <location>
        <begin position="664"/>
        <end position="694"/>
    </location>
</feature>
<evidence type="ECO:0000313" key="4">
    <source>
        <dbReference type="EMBL" id="PNH02185.1"/>
    </source>
</evidence>
<feature type="region of interest" description="Disordered" evidence="2">
    <location>
        <begin position="1165"/>
        <end position="1248"/>
    </location>
</feature>
<evidence type="ECO:0000256" key="1">
    <source>
        <dbReference type="SAM" id="Coils"/>
    </source>
</evidence>
<keyword evidence="5" id="KW-1185">Reference proteome</keyword>